<feature type="zinc finger region" description="C3H1-type" evidence="7">
    <location>
        <begin position="79"/>
        <end position="106"/>
    </location>
</feature>
<dbReference type="Pfam" id="PF18044">
    <property type="entry name" value="zf-CCCH_4"/>
    <property type="match status" value="1"/>
</dbReference>
<evidence type="ECO:0000256" key="4">
    <source>
        <dbReference type="ARBA" id="ARBA00022737"/>
    </source>
</evidence>
<proteinExistence type="predicted"/>
<sequence length="177" mass="19501">MKPNLSAGYQQLQQLHRYKMAAASNAPSGPGLSSVQGMPGQGRGPNNGADWRKNIACRYFIHGLCRAGDNCRYAHDRAGKPSTRCKFFLLGTCRYGNQCKFDHDVPGAPVQPMSLPPPAMIPMAQNISWGQPPVHPMYQPVMAAAYYVPPHMVQMPQRADVTVMPDGSQVTEERRGY</sequence>
<evidence type="ECO:0000256" key="5">
    <source>
        <dbReference type="ARBA" id="ARBA00022771"/>
    </source>
</evidence>
<dbReference type="RefSeq" id="XP_022081033.1">
    <property type="nucleotide sequence ID" value="XM_022225341.1"/>
</dbReference>
<comment type="catalytic activity">
    <reaction evidence="1">
        <text>S-ubiquitinyl-[E2 ubiquitin-conjugating enzyme]-L-cysteine + [acceptor protein]-L-lysine = [E2 ubiquitin-conjugating enzyme]-L-cysteine + N(6)-ubiquitinyl-[acceptor protein]-L-lysine.</text>
        <dbReference type="EC" id="2.3.2.27"/>
    </reaction>
</comment>
<feature type="zinc finger region" description="C3H1-type" evidence="7">
    <location>
        <begin position="51"/>
        <end position="78"/>
    </location>
</feature>
<dbReference type="OMA" id="WRKNIAC"/>
<gene>
    <name evidence="11" type="primary">LOC110974036</name>
</gene>
<reference evidence="11" key="1">
    <citation type="submission" date="2025-08" db="UniProtKB">
        <authorList>
            <consortium name="RefSeq"/>
        </authorList>
    </citation>
    <scope>IDENTIFICATION</scope>
</reference>
<feature type="compositionally biased region" description="Polar residues" evidence="8">
    <location>
        <begin position="25"/>
        <end position="36"/>
    </location>
</feature>
<evidence type="ECO:0000313" key="10">
    <source>
        <dbReference type="Proteomes" id="UP000694845"/>
    </source>
</evidence>
<organism evidence="10 11">
    <name type="scientific">Acanthaster planci</name>
    <name type="common">Crown-of-thorns starfish</name>
    <dbReference type="NCBI Taxonomy" id="133434"/>
    <lineage>
        <taxon>Eukaryota</taxon>
        <taxon>Metazoa</taxon>
        <taxon>Echinodermata</taxon>
        <taxon>Eleutherozoa</taxon>
        <taxon>Asterozoa</taxon>
        <taxon>Asteroidea</taxon>
        <taxon>Valvatacea</taxon>
        <taxon>Valvatida</taxon>
        <taxon>Acanthasteridae</taxon>
        <taxon>Acanthaster</taxon>
    </lineage>
</organism>
<dbReference type="InterPro" id="IPR036855">
    <property type="entry name" value="Znf_CCCH_sf"/>
</dbReference>
<accession>A0A8B7XJQ9</accession>
<feature type="domain" description="C3H1-type" evidence="9">
    <location>
        <begin position="51"/>
        <end position="78"/>
    </location>
</feature>
<feature type="domain" description="C3H1-type" evidence="9">
    <location>
        <begin position="79"/>
        <end position="106"/>
    </location>
</feature>
<evidence type="ECO:0000256" key="2">
    <source>
        <dbReference type="ARBA" id="ARBA00012483"/>
    </source>
</evidence>
<dbReference type="EC" id="2.3.2.27" evidence="2"/>
<dbReference type="Proteomes" id="UP000694845">
    <property type="component" value="Unplaced"/>
</dbReference>
<dbReference type="SUPFAM" id="SSF90229">
    <property type="entry name" value="CCCH zinc finger"/>
    <property type="match status" value="2"/>
</dbReference>
<evidence type="ECO:0000256" key="7">
    <source>
        <dbReference type="PROSITE-ProRule" id="PRU00723"/>
    </source>
</evidence>
<dbReference type="AlphaFoldDB" id="A0A8B7XJQ9"/>
<evidence type="ECO:0000256" key="3">
    <source>
        <dbReference type="ARBA" id="ARBA00022723"/>
    </source>
</evidence>
<evidence type="ECO:0000259" key="9">
    <source>
        <dbReference type="PROSITE" id="PS50103"/>
    </source>
</evidence>
<dbReference type="GeneID" id="110974036"/>
<keyword evidence="10" id="KW-1185">Reference proteome</keyword>
<dbReference type="Gene3D" id="4.10.1000.10">
    <property type="entry name" value="Zinc finger, CCCH-type"/>
    <property type="match status" value="1"/>
</dbReference>
<dbReference type="OrthoDB" id="411372at2759"/>
<name>A0A8B7XJQ9_ACAPL</name>
<protein>
    <recommendedName>
        <fullName evidence="2">RING-type E3 ubiquitin transferase</fullName>
        <ecNumber evidence="2">2.3.2.27</ecNumber>
    </recommendedName>
</protein>
<evidence type="ECO:0000256" key="1">
    <source>
        <dbReference type="ARBA" id="ARBA00000900"/>
    </source>
</evidence>
<feature type="region of interest" description="Disordered" evidence="8">
    <location>
        <begin position="23"/>
        <end position="47"/>
    </location>
</feature>
<dbReference type="PANTHER" id="PTHR11224">
    <property type="entry name" value="MAKORIN-RELATED"/>
    <property type="match status" value="1"/>
</dbReference>
<dbReference type="InterPro" id="IPR045072">
    <property type="entry name" value="MKRN-like"/>
</dbReference>
<keyword evidence="6 7" id="KW-0862">Zinc</keyword>
<keyword evidence="3 7" id="KW-0479">Metal-binding</keyword>
<keyword evidence="4" id="KW-0677">Repeat</keyword>
<evidence type="ECO:0000256" key="6">
    <source>
        <dbReference type="ARBA" id="ARBA00022833"/>
    </source>
</evidence>
<dbReference type="Pfam" id="PF00642">
    <property type="entry name" value="zf-CCCH"/>
    <property type="match status" value="1"/>
</dbReference>
<dbReference type="SMART" id="SM00356">
    <property type="entry name" value="ZnF_C3H1"/>
    <property type="match status" value="2"/>
</dbReference>
<dbReference type="GO" id="GO:0008270">
    <property type="term" value="F:zinc ion binding"/>
    <property type="evidence" value="ECO:0007669"/>
    <property type="project" value="UniProtKB-KW"/>
</dbReference>
<keyword evidence="5 7" id="KW-0863">Zinc-finger</keyword>
<dbReference type="PANTHER" id="PTHR11224:SF10">
    <property type="entry name" value="IP09428P-RELATED"/>
    <property type="match status" value="1"/>
</dbReference>
<evidence type="ECO:0000313" key="11">
    <source>
        <dbReference type="RefSeq" id="XP_022081033.1"/>
    </source>
</evidence>
<dbReference type="Gene3D" id="2.30.30.1190">
    <property type="match status" value="1"/>
</dbReference>
<dbReference type="GO" id="GO:0061630">
    <property type="term" value="F:ubiquitin protein ligase activity"/>
    <property type="evidence" value="ECO:0007669"/>
    <property type="project" value="UniProtKB-EC"/>
</dbReference>
<dbReference type="InterPro" id="IPR041367">
    <property type="entry name" value="Znf-CCCH_4"/>
</dbReference>
<evidence type="ECO:0000256" key="8">
    <source>
        <dbReference type="SAM" id="MobiDB-lite"/>
    </source>
</evidence>
<dbReference type="InterPro" id="IPR000571">
    <property type="entry name" value="Znf_CCCH"/>
</dbReference>
<dbReference type="PROSITE" id="PS50103">
    <property type="entry name" value="ZF_C3H1"/>
    <property type="match status" value="2"/>
</dbReference>
<dbReference type="GO" id="GO:0000209">
    <property type="term" value="P:protein polyubiquitination"/>
    <property type="evidence" value="ECO:0007669"/>
    <property type="project" value="InterPro"/>
</dbReference>
<dbReference type="KEGG" id="aplc:110974036"/>